<keyword evidence="3" id="KW-1185">Reference proteome</keyword>
<proteinExistence type="predicted"/>
<name>A0AAV9SMB1_9TELE</name>
<feature type="compositionally biased region" description="Basic residues" evidence="1">
    <location>
        <begin position="283"/>
        <end position="301"/>
    </location>
</feature>
<feature type="region of interest" description="Disordered" evidence="1">
    <location>
        <begin position="1"/>
        <end position="179"/>
    </location>
</feature>
<dbReference type="EMBL" id="JAHHUM010000259">
    <property type="protein sequence ID" value="KAK5621984.1"/>
    <property type="molecule type" value="Genomic_DNA"/>
</dbReference>
<feature type="compositionally biased region" description="Polar residues" evidence="1">
    <location>
        <begin position="111"/>
        <end position="123"/>
    </location>
</feature>
<dbReference type="Proteomes" id="UP001311232">
    <property type="component" value="Unassembled WGS sequence"/>
</dbReference>
<organism evidence="2 3">
    <name type="scientific">Crenichthys baileyi</name>
    <name type="common">White River springfish</name>
    <dbReference type="NCBI Taxonomy" id="28760"/>
    <lineage>
        <taxon>Eukaryota</taxon>
        <taxon>Metazoa</taxon>
        <taxon>Chordata</taxon>
        <taxon>Craniata</taxon>
        <taxon>Vertebrata</taxon>
        <taxon>Euteleostomi</taxon>
        <taxon>Actinopterygii</taxon>
        <taxon>Neopterygii</taxon>
        <taxon>Teleostei</taxon>
        <taxon>Neoteleostei</taxon>
        <taxon>Acanthomorphata</taxon>
        <taxon>Ovalentaria</taxon>
        <taxon>Atherinomorphae</taxon>
        <taxon>Cyprinodontiformes</taxon>
        <taxon>Goodeidae</taxon>
        <taxon>Crenichthys</taxon>
    </lineage>
</organism>
<evidence type="ECO:0000313" key="2">
    <source>
        <dbReference type="EMBL" id="KAK5621984.1"/>
    </source>
</evidence>
<feature type="compositionally biased region" description="Pro residues" evidence="1">
    <location>
        <begin position="267"/>
        <end position="279"/>
    </location>
</feature>
<feature type="compositionally biased region" description="Basic and acidic residues" evidence="1">
    <location>
        <begin position="55"/>
        <end position="64"/>
    </location>
</feature>
<evidence type="ECO:0000313" key="3">
    <source>
        <dbReference type="Proteomes" id="UP001311232"/>
    </source>
</evidence>
<accession>A0AAV9SMB1</accession>
<evidence type="ECO:0000256" key="1">
    <source>
        <dbReference type="SAM" id="MobiDB-lite"/>
    </source>
</evidence>
<gene>
    <name evidence="2" type="ORF">CRENBAI_013335</name>
</gene>
<protein>
    <submittedName>
        <fullName evidence="2">Uncharacterized protein</fullName>
    </submittedName>
</protein>
<sequence>MESPEGALSSTPDRDTKKAGHSALPPQPVGRNDSQGPVPNPKAQECDPLIHWGKPQHETSELRGNKQTHPSPPPLPVGHSRVEESPAPLKEMGSRAHASQPKHPGIGPLRSPSSSATQSSLHRSLTVPPEGGGPTGGWPRVSRSGLARLGPARSNPATRRSPASPDPRPGSRVGPRLRCTGRRHHPVHLIHHPIAFRRLDFKGPSAVFLLACQLSSSAIMSDYESLRLAPCPVTPSPTSQLQEAGICPGSDLDVIQLAQLAELLPRPGSPSPPPPPSPLPVSSRKRLRKSAHPPVKRRRGRSTSLSVPAATPGPPPTCTRSFRLHHASSRFVLFFSIDTASFLRFHQRSPGINLLAHSTSPKLLLLCCHVSAVCPRWSSGYSGRSSATPSSLHSG</sequence>
<comment type="caution">
    <text evidence="2">The sequence shown here is derived from an EMBL/GenBank/DDBJ whole genome shotgun (WGS) entry which is preliminary data.</text>
</comment>
<feature type="region of interest" description="Disordered" evidence="1">
    <location>
        <begin position="264"/>
        <end position="319"/>
    </location>
</feature>
<reference evidence="2 3" key="1">
    <citation type="submission" date="2021-06" db="EMBL/GenBank/DDBJ databases">
        <authorList>
            <person name="Palmer J.M."/>
        </authorList>
    </citation>
    <scope>NUCLEOTIDE SEQUENCE [LARGE SCALE GENOMIC DNA]</scope>
    <source>
        <strain evidence="2 3">MEX-2019</strain>
        <tissue evidence="2">Muscle</tissue>
    </source>
</reference>
<dbReference type="AlphaFoldDB" id="A0AAV9SMB1"/>